<dbReference type="InterPro" id="IPR008207">
    <property type="entry name" value="Sig_transdc_His_kin_Hpt_dom"/>
</dbReference>
<dbReference type="Proteomes" id="UP001055093">
    <property type="component" value="Unassembled WGS sequence"/>
</dbReference>
<name>A0ABQ4USX5_9HYPH</name>
<feature type="domain" description="HPt" evidence="2">
    <location>
        <begin position="25"/>
        <end position="102"/>
    </location>
</feature>
<comment type="caution">
    <text evidence="3">The sequence shown here is derived from an EMBL/GenBank/DDBJ whole genome shotgun (WGS) entry which is preliminary data.</text>
</comment>
<proteinExistence type="predicted"/>
<accession>A0ABQ4USX5</accession>
<evidence type="ECO:0000256" key="1">
    <source>
        <dbReference type="ARBA" id="ARBA00023012"/>
    </source>
</evidence>
<keyword evidence="4" id="KW-1185">Reference proteome</keyword>
<sequence length="122" mass="12261">MSSHPLIDREHLTAQTFGDPDLAQEVLGLFVEQCRRLMPAIAAAEQPDADRADLAHTLKGAALGVGAARVAAASAAVETSLRAGTGAPDLPELEAAVAATLALIAEEGATPTPPSLAPSSGT</sequence>
<evidence type="ECO:0000313" key="4">
    <source>
        <dbReference type="Proteomes" id="UP001055093"/>
    </source>
</evidence>
<dbReference type="InterPro" id="IPR036641">
    <property type="entry name" value="HPT_dom_sf"/>
</dbReference>
<keyword evidence="1" id="KW-0902">Two-component regulatory system</keyword>
<dbReference type="Gene3D" id="1.20.120.160">
    <property type="entry name" value="HPT domain"/>
    <property type="match status" value="1"/>
</dbReference>
<evidence type="ECO:0000259" key="2">
    <source>
        <dbReference type="Pfam" id="PF01627"/>
    </source>
</evidence>
<reference evidence="3" key="1">
    <citation type="journal article" date="2021" name="Front. Microbiol.">
        <title>Comprehensive Comparative Genomics and Phenotyping of Methylobacterium Species.</title>
        <authorList>
            <person name="Alessa O."/>
            <person name="Ogura Y."/>
            <person name="Fujitani Y."/>
            <person name="Takami H."/>
            <person name="Hayashi T."/>
            <person name="Sahin N."/>
            <person name="Tani A."/>
        </authorList>
    </citation>
    <scope>NUCLEOTIDE SEQUENCE</scope>
    <source>
        <strain evidence="3">DSM 14458</strain>
    </source>
</reference>
<dbReference type="SUPFAM" id="SSF47226">
    <property type="entry name" value="Histidine-containing phosphotransfer domain, HPT domain"/>
    <property type="match status" value="1"/>
</dbReference>
<dbReference type="EMBL" id="BPRE01000003">
    <property type="protein sequence ID" value="GJE74800.1"/>
    <property type="molecule type" value="Genomic_DNA"/>
</dbReference>
<dbReference type="RefSeq" id="WP_137829417.1">
    <property type="nucleotide sequence ID" value="NZ_BPRE01000003.1"/>
</dbReference>
<reference evidence="3" key="2">
    <citation type="submission" date="2021-08" db="EMBL/GenBank/DDBJ databases">
        <authorList>
            <person name="Tani A."/>
            <person name="Ola A."/>
            <person name="Ogura Y."/>
            <person name="Katsura K."/>
            <person name="Hayashi T."/>
        </authorList>
    </citation>
    <scope>NUCLEOTIDE SEQUENCE</scope>
    <source>
        <strain evidence="3">DSM 14458</strain>
    </source>
</reference>
<evidence type="ECO:0000313" key="3">
    <source>
        <dbReference type="EMBL" id="GJE74800.1"/>
    </source>
</evidence>
<gene>
    <name evidence="3" type="ORF">BGCPKDLD_1373</name>
</gene>
<protein>
    <recommendedName>
        <fullName evidence="2">HPt domain-containing protein</fullName>
    </recommendedName>
</protein>
<dbReference type="Pfam" id="PF01627">
    <property type="entry name" value="Hpt"/>
    <property type="match status" value="1"/>
</dbReference>
<organism evidence="3 4">
    <name type="scientific">Methylorubrum suomiense</name>
    <dbReference type="NCBI Taxonomy" id="144191"/>
    <lineage>
        <taxon>Bacteria</taxon>
        <taxon>Pseudomonadati</taxon>
        <taxon>Pseudomonadota</taxon>
        <taxon>Alphaproteobacteria</taxon>
        <taxon>Hyphomicrobiales</taxon>
        <taxon>Methylobacteriaceae</taxon>
        <taxon>Methylorubrum</taxon>
    </lineage>
</organism>